<feature type="domain" description="EGF-like" evidence="8">
    <location>
        <begin position="68"/>
        <end position="107"/>
    </location>
</feature>
<dbReference type="Proteomes" id="UP000594262">
    <property type="component" value="Unplaced"/>
</dbReference>
<dbReference type="InterPro" id="IPR013032">
    <property type="entry name" value="EGF-like_CS"/>
</dbReference>
<evidence type="ECO:0000256" key="7">
    <source>
        <dbReference type="SAM" id="SignalP"/>
    </source>
</evidence>
<dbReference type="SUPFAM" id="SSF57196">
    <property type="entry name" value="EGF/Laminin"/>
    <property type="match status" value="6"/>
</dbReference>
<feature type="domain" description="EGF-like" evidence="8">
    <location>
        <begin position="395"/>
        <end position="431"/>
    </location>
</feature>
<dbReference type="InterPro" id="IPR001881">
    <property type="entry name" value="EGF-like_Ca-bd_dom"/>
</dbReference>
<sequence>MVFKILFICIQFGFLSAQLDIVTDETPLEDRGACISNPCLHNGMCTVTSNGFICTCVNSYIGVNCERRADDCPRDLSMKCVHGVCKLDMNGNPKCICKEGFEGPICSLQVDNCASNPCLNSGTCIDKVGGYKCKCKSNTRGSHCQIKDDEISKCLNSCGEHYYGGKCWHNGEQKISVGWGLGEPICNTLQTCFNASKGQFDDHEYIPAQLKPIQMQDTDDLVFITDRDASLYDHHFIPHILPMEASSRDAFEKCNTTNALPLTKNISISKLNVNDKLLHPGIQYFIANMNHLYRCDFGLRLNVTVKEKACTDPKDLTPSQFCNGRGKCYTDFTQKMYSCLCCEGYAGKYCQHEDPCVAKPCSNNGQCKLIDIGSGMLNHECECQPGYHGKQCEKKINHCQSYPCQNDGACYPELGDFRCQCKEGFSGKQCEVS</sequence>
<dbReference type="InterPro" id="IPR000152">
    <property type="entry name" value="EGF-type_Asp/Asn_hydroxyl_site"/>
</dbReference>
<proteinExistence type="predicted"/>
<evidence type="ECO:0000256" key="2">
    <source>
        <dbReference type="ARBA" id="ARBA00022729"/>
    </source>
</evidence>
<dbReference type="PROSITE" id="PS00010">
    <property type="entry name" value="ASX_HYDROXYL"/>
    <property type="match status" value="1"/>
</dbReference>
<dbReference type="InterPro" id="IPR000742">
    <property type="entry name" value="EGF"/>
</dbReference>
<dbReference type="Pfam" id="PF00008">
    <property type="entry name" value="EGF"/>
    <property type="match status" value="4"/>
</dbReference>
<evidence type="ECO:0000256" key="4">
    <source>
        <dbReference type="ARBA" id="ARBA00023157"/>
    </source>
</evidence>
<evidence type="ECO:0000256" key="3">
    <source>
        <dbReference type="ARBA" id="ARBA00022737"/>
    </source>
</evidence>
<feature type="disulfide bond" evidence="6">
    <location>
        <begin position="56"/>
        <end position="65"/>
    </location>
</feature>
<dbReference type="PROSITE" id="PS00022">
    <property type="entry name" value="EGF_1"/>
    <property type="match status" value="6"/>
</dbReference>
<feature type="domain" description="EGF-like" evidence="8">
    <location>
        <begin position="30"/>
        <end position="66"/>
    </location>
</feature>
<keyword evidence="4 6" id="KW-1015">Disulfide bond</keyword>
<protein>
    <recommendedName>
        <fullName evidence="8">EGF-like domain-containing protein</fullName>
    </recommendedName>
</protein>
<keyword evidence="1 6" id="KW-0245">EGF-like domain</keyword>
<dbReference type="PROSITE" id="PS01187">
    <property type="entry name" value="EGF_CA"/>
    <property type="match status" value="1"/>
</dbReference>
<keyword evidence="2 7" id="KW-0732">Signal</keyword>
<feature type="domain" description="EGF-like" evidence="8">
    <location>
        <begin position="109"/>
        <end position="145"/>
    </location>
</feature>
<dbReference type="FunFam" id="2.10.25.10:FF:000472">
    <property type="entry name" value="Uncharacterized protein, isoform A"/>
    <property type="match status" value="2"/>
</dbReference>
<name>A0A7M5U177_9CNID</name>
<dbReference type="Pfam" id="PF12661">
    <property type="entry name" value="hEGF"/>
    <property type="match status" value="1"/>
</dbReference>
<dbReference type="SMART" id="SM00181">
    <property type="entry name" value="EGF"/>
    <property type="match status" value="6"/>
</dbReference>
<evidence type="ECO:0000256" key="6">
    <source>
        <dbReference type="PROSITE-ProRule" id="PRU00076"/>
    </source>
</evidence>
<accession>A0A7M5U177</accession>
<dbReference type="Gene3D" id="2.10.25.10">
    <property type="entry name" value="Laminin"/>
    <property type="match status" value="5"/>
</dbReference>
<evidence type="ECO:0000313" key="10">
    <source>
        <dbReference type="Proteomes" id="UP000594262"/>
    </source>
</evidence>
<dbReference type="InterPro" id="IPR018097">
    <property type="entry name" value="EGF_Ca-bd_CS"/>
</dbReference>
<feature type="domain" description="EGF-like" evidence="8">
    <location>
        <begin position="313"/>
        <end position="351"/>
    </location>
</feature>
<feature type="disulfide bond" evidence="6">
    <location>
        <begin position="341"/>
        <end position="350"/>
    </location>
</feature>
<evidence type="ECO:0000259" key="8">
    <source>
        <dbReference type="PROSITE" id="PS50026"/>
    </source>
</evidence>
<reference evidence="9" key="1">
    <citation type="submission" date="2021-01" db="UniProtKB">
        <authorList>
            <consortium name="EnsemblMetazoa"/>
        </authorList>
    </citation>
    <scope>IDENTIFICATION</scope>
</reference>
<evidence type="ECO:0000256" key="5">
    <source>
        <dbReference type="ARBA" id="ARBA00023180"/>
    </source>
</evidence>
<keyword evidence="3" id="KW-0677">Repeat</keyword>
<dbReference type="SMART" id="SM00179">
    <property type="entry name" value="EGF_CA"/>
    <property type="match status" value="5"/>
</dbReference>
<feature type="domain" description="EGF-like" evidence="8">
    <location>
        <begin position="352"/>
        <end position="393"/>
    </location>
</feature>
<dbReference type="AlphaFoldDB" id="A0A7M5U177"/>
<feature type="disulfide bond" evidence="6">
    <location>
        <begin position="322"/>
        <end position="339"/>
    </location>
</feature>
<dbReference type="PANTHER" id="PTHR24049">
    <property type="entry name" value="CRUMBS FAMILY MEMBER"/>
    <property type="match status" value="1"/>
</dbReference>
<dbReference type="PROSITE" id="PS50026">
    <property type="entry name" value="EGF_3"/>
    <property type="match status" value="6"/>
</dbReference>
<keyword evidence="10" id="KW-1185">Reference proteome</keyword>
<feature type="disulfide bond" evidence="6">
    <location>
        <begin position="421"/>
        <end position="430"/>
    </location>
</feature>
<organism evidence="9 10">
    <name type="scientific">Clytia hemisphaerica</name>
    <dbReference type="NCBI Taxonomy" id="252671"/>
    <lineage>
        <taxon>Eukaryota</taxon>
        <taxon>Metazoa</taxon>
        <taxon>Cnidaria</taxon>
        <taxon>Hydrozoa</taxon>
        <taxon>Hydroidolina</taxon>
        <taxon>Leptothecata</taxon>
        <taxon>Obeliida</taxon>
        <taxon>Clytiidae</taxon>
        <taxon>Clytia</taxon>
    </lineage>
</organism>
<dbReference type="CDD" id="cd00054">
    <property type="entry name" value="EGF_CA"/>
    <property type="match status" value="3"/>
</dbReference>
<feature type="signal peptide" evidence="7">
    <location>
        <begin position="1"/>
        <end position="17"/>
    </location>
</feature>
<feature type="chain" id="PRO_5029734677" description="EGF-like domain-containing protein" evidence="7">
    <location>
        <begin position="18"/>
        <end position="433"/>
    </location>
</feature>
<feature type="disulfide bond" evidence="6">
    <location>
        <begin position="135"/>
        <end position="144"/>
    </location>
</feature>
<evidence type="ECO:0000313" key="9">
    <source>
        <dbReference type="EnsemblMetazoa" id="CLYHEMP004738.1"/>
    </source>
</evidence>
<comment type="caution">
    <text evidence="6">Lacks conserved residue(s) required for the propagation of feature annotation.</text>
</comment>
<feature type="disulfide bond" evidence="6">
    <location>
        <begin position="383"/>
        <end position="392"/>
    </location>
</feature>
<dbReference type="GO" id="GO:0005509">
    <property type="term" value="F:calcium ion binding"/>
    <property type="evidence" value="ECO:0007669"/>
    <property type="project" value="InterPro"/>
</dbReference>
<dbReference type="PRINTS" id="PR00010">
    <property type="entry name" value="EGFBLOOD"/>
</dbReference>
<dbReference type="InterPro" id="IPR051022">
    <property type="entry name" value="Notch_Cell-Fate_Det"/>
</dbReference>
<evidence type="ECO:0000256" key="1">
    <source>
        <dbReference type="ARBA" id="ARBA00022536"/>
    </source>
</evidence>
<dbReference type="PROSITE" id="PS01186">
    <property type="entry name" value="EGF_2"/>
    <property type="match status" value="4"/>
</dbReference>
<dbReference type="OrthoDB" id="283575at2759"/>
<feature type="disulfide bond" evidence="6">
    <location>
        <begin position="97"/>
        <end position="106"/>
    </location>
</feature>
<keyword evidence="5" id="KW-0325">Glycoprotein</keyword>
<dbReference type="EnsemblMetazoa" id="CLYHEMT004738.1">
    <property type="protein sequence ID" value="CLYHEMP004738.1"/>
    <property type="gene ID" value="CLYHEMG004738"/>
</dbReference>